<dbReference type="EMBL" id="PENI01000018">
    <property type="protein sequence ID" value="RMB83013.1"/>
    <property type="molecule type" value="Genomic_DNA"/>
</dbReference>
<dbReference type="AlphaFoldDB" id="A0A3M0I8C5"/>
<name>A0A3M0I8C5_9ACTN</name>
<reference evidence="2 3" key="1">
    <citation type="submission" date="2017-11" db="EMBL/GenBank/DDBJ databases">
        <title>Draft genome of actinobacteria isolated from guarana (Paullinia cupana (Mart.) Ducke.</title>
        <authorList>
            <person name="Siqueira K.A."/>
            <person name="Liotti R.G."/>
            <person name="Mendes T.A.O."/>
            <person name="Soares M.A."/>
        </authorList>
    </citation>
    <scope>NUCLEOTIDE SEQUENCE [LARGE SCALE GENOMIC DNA]</scope>
    <source>
        <strain evidence="2 3">193</strain>
    </source>
</reference>
<dbReference type="OrthoDB" id="571684at2"/>
<dbReference type="Proteomes" id="UP000270471">
    <property type="component" value="Unassembled WGS sequence"/>
</dbReference>
<feature type="region of interest" description="Disordered" evidence="1">
    <location>
        <begin position="67"/>
        <end position="115"/>
    </location>
</feature>
<proteinExistence type="predicted"/>
<keyword evidence="3" id="KW-1185">Reference proteome</keyword>
<sequence length="115" mass="12576">MTAQVIADDAESVAFRRAGILAEVFRLGHCVYLQVTRRQGTAPTGLEARAVDVAVAEAGALFEVSGTRSALDSRNPHRHRRDARTPTPHDPARRQVQHIGRQVRGGSRPPRHGLL</sequence>
<evidence type="ECO:0000313" key="3">
    <source>
        <dbReference type="Proteomes" id="UP000270471"/>
    </source>
</evidence>
<comment type="caution">
    <text evidence="2">The sequence shown here is derived from an EMBL/GenBank/DDBJ whole genome shotgun (WGS) entry which is preliminary data.</text>
</comment>
<gene>
    <name evidence="2" type="ORF">CTZ28_25460</name>
</gene>
<evidence type="ECO:0000313" key="2">
    <source>
        <dbReference type="EMBL" id="RMB83013.1"/>
    </source>
</evidence>
<organism evidence="2 3">
    <name type="scientific">Streptomyces shenzhenensis</name>
    <dbReference type="NCBI Taxonomy" id="943815"/>
    <lineage>
        <taxon>Bacteria</taxon>
        <taxon>Bacillati</taxon>
        <taxon>Actinomycetota</taxon>
        <taxon>Actinomycetes</taxon>
        <taxon>Kitasatosporales</taxon>
        <taxon>Streptomycetaceae</taxon>
        <taxon>Streptomyces</taxon>
    </lineage>
</organism>
<dbReference type="Gene3D" id="1.20.140.10">
    <property type="entry name" value="Butyryl-CoA Dehydrogenase, subunit A, domain 3"/>
    <property type="match status" value="1"/>
</dbReference>
<accession>A0A3M0I8C5</accession>
<protein>
    <submittedName>
        <fullName evidence="2">Uncharacterized protein</fullName>
    </submittedName>
</protein>
<evidence type="ECO:0000256" key="1">
    <source>
        <dbReference type="SAM" id="MobiDB-lite"/>
    </source>
</evidence>